<evidence type="ECO:0000313" key="2">
    <source>
        <dbReference type="Proteomes" id="UP001081071"/>
    </source>
</evidence>
<sequence>MTSDPGAEVEWPSHYPNQCPPADAAPAEGVFYRLVDELPPTGDDVLSHMQIKLDGRRFQDRNFDDECMASGLSLFNDDAPLLKKRAKLPALRKKMLAKGDISGPGKIKQSGADISHYTWWRPIGDNGWESFEVVT</sequence>
<organism evidence="1 2">
    <name type="scientific">Rhodococcus ruber</name>
    <dbReference type="NCBI Taxonomy" id="1830"/>
    <lineage>
        <taxon>Bacteria</taxon>
        <taxon>Bacillati</taxon>
        <taxon>Actinomycetota</taxon>
        <taxon>Actinomycetes</taxon>
        <taxon>Mycobacteriales</taxon>
        <taxon>Nocardiaceae</taxon>
        <taxon>Rhodococcus</taxon>
    </lineage>
</organism>
<evidence type="ECO:0000313" key="1">
    <source>
        <dbReference type="EMBL" id="MCZ4520729.1"/>
    </source>
</evidence>
<reference evidence="1" key="1">
    <citation type="submission" date="2022-12" db="EMBL/GenBank/DDBJ databases">
        <authorList>
            <person name="Krivoruchko A.V."/>
            <person name="Elkin A."/>
        </authorList>
    </citation>
    <scope>NUCLEOTIDE SEQUENCE</scope>
    <source>
        <strain evidence="1">IEGM 1391</strain>
    </source>
</reference>
<keyword evidence="2" id="KW-1185">Reference proteome</keyword>
<proteinExistence type="predicted"/>
<protein>
    <submittedName>
        <fullName evidence="1">Uncharacterized protein</fullName>
    </submittedName>
</protein>
<accession>A0ABT4MJ60</accession>
<dbReference type="RefSeq" id="WP_269607155.1">
    <property type="nucleotide sequence ID" value="NZ_JAPWIJ010000008.1"/>
</dbReference>
<gene>
    <name evidence="1" type="ORF">O4220_19645</name>
</gene>
<dbReference type="Proteomes" id="UP001081071">
    <property type="component" value="Unassembled WGS sequence"/>
</dbReference>
<dbReference type="EMBL" id="JAPWIJ010000008">
    <property type="protein sequence ID" value="MCZ4520729.1"/>
    <property type="molecule type" value="Genomic_DNA"/>
</dbReference>
<comment type="caution">
    <text evidence="1">The sequence shown here is derived from an EMBL/GenBank/DDBJ whole genome shotgun (WGS) entry which is preliminary data.</text>
</comment>
<name>A0ABT4MJ60_9NOCA</name>